<feature type="active site" evidence="4">
    <location>
        <position position="137"/>
    </location>
</feature>
<feature type="domain" description="CheB-type methylesterase" evidence="5">
    <location>
        <begin position="3"/>
        <end position="195"/>
    </location>
</feature>
<dbReference type="Proteomes" id="UP000295726">
    <property type="component" value="Unassembled WGS sequence"/>
</dbReference>
<dbReference type="GO" id="GO:0006935">
    <property type="term" value="P:chemotaxis"/>
    <property type="evidence" value="ECO:0007669"/>
    <property type="project" value="UniProtKB-UniRule"/>
</dbReference>
<evidence type="ECO:0000256" key="1">
    <source>
        <dbReference type="ARBA" id="ARBA00022801"/>
    </source>
</evidence>
<keyword evidence="1 4" id="KW-0378">Hydrolase</keyword>
<dbReference type="SUPFAM" id="SSF52738">
    <property type="entry name" value="Methylesterase CheB, C-terminal domain"/>
    <property type="match status" value="1"/>
</dbReference>
<accession>A0A4R3KHA4</accession>
<keyword evidence="7" id="KW-1185">Reference proteome</keyword>
<gene>
    <name evidence="6" type="ORF">EDD59_101172</name>
</gene>
<dbReference type="EC" id="3.1.1.61" evidence="2"/>
<dbReference type="PROSITE" id="PS50122">
    <property type="entry name" value="CHEB"/>
    <property type="match status" value="1"/>
</dbReference>
<dbReference type="PANTHER" id="PTHR42872:SF6">
    <property type="entry name" value="PROTEIN-GLUTAMATE METHYLESTERASE_PROTEIN-GLUTAMINE GLUTAMINASE"/>
    <property type="match status" value="1"/>
</dbReference>
<dbReference type="GO" id="GO:0008984">
    <property type="term" value="F:protein-glutamate methylesterase activity"/>
    <property type="evidence" value="ECO:0007669"/>
    <property type="project" value="UniProtKB-EC"/>
</dbReference>
<name>A0A4R3KHA4_9FIRM</name>
<reference evidence="6 7" key="1">
    <citation type="submission" date="2019-03" db="EMBL/GenBank/DDBJ databases">
        <title>Genomic Encyclopedia of Type Strains, Phase IV (KMG-IV): sequencing the most valuable type-strain genomes for metagenomic binning, comparative biology and taxonomic classification.</title>
        <authorList>
            <person name="Goeker M."/>
        </authorList>
    </citation>
    <scope>NUCLEOTIDE SEQUENCE [LARGE SCALE GENOMIC DNA]</scope>
    <source>
        <strain evidence="6 7">DSM 29489</strain>
    </source>
</reference>
<evidence type="ECO:0000313" key="7">
    <source>
        <dbReference type="Proteomes" id="UP000295726"/>
    </source>
</evidence>
<evidence type="ECO:0000256" key="2">
    <source>
        <dbReference type="ARBA" id="ARBA00039140"/>
    </source>
</evidence>
<dbReference type="Gene3D" id="3.40.50.180">
    <property type="entry name" value="Methylesterase CheB, C-terminal domain"/>
    <property type="match status" value="1"/>
</dbReference>
<organism evidence="6 7">
    <name type="scientific">Muricomes intestini</name>
    <dbReference type="NCBI Taxonomy" id="1796634"/>
    <lineage>
        <taxon>Bacteria</taxon>
        <taxon>Bacillati</taxon>
        <taxon>Bacillota</taxon>
        <taxon>Clostridia</taxon>
        <taxon>Lachnospirales</taxon>
        <taxon>Lachnospiraceae</taxon>
        <taxon>Muricomes</taxon>
    </lineage>
</organism>
<evidence type="ECO:0000259" key="5">
    <source>
        <dbReference type="PROSITE" id="PS50122"/>
    </source>
</evidence>
<dbReference type="PANTHER" id="PTHR42872">
    <property type="entry name" value="PROTEIN-GLUTAMATE METHYLESTERASE/PROTEIN-GLUTAMINE GLUTAMINASE"/>
    <property type="match status" value="1"/>
</dbReference>
<sequence>MKVLSSMLIAVGASTGGTEATVQILSELPGDIPGILVTQHMPEGFTKMYADRLDKLSKIDVREAKDGDIIHPGLALIAPGGDLQMKVLRDGSHYRVRCYPGEKVNGHRPSVDVLFHSVAETAGQNGVGIILTGMGRDGAQGLLHMRQSGAYTIGQDKESSVVYGMPMAAHQIGAVCIQAPCQNIASVLMTYLQKQLPPET</sequence>
<dbReference type="Pfam" id="PF01339">
    <property type="entry name" value="CheB_methylest"/>
    <property type="match status" value="1"/>
</dbReference>
<feature type="active site" evidence="4">
    <location>
        <position position="14"/>
    </location>
</feature>
<dbReference type="GO" id="GO:0005737">
    <property type="term" value="C:cytoplasm"/>
    <property type="evidence" value="ECO:0007669"/>
    <property type="project" value="InterPro"/>
</dbReference>
<dbReference type="CDD" id="cd16432">
    <property type="entry name" value="CheB_Rec"/>
    <property type="match status" value="1"/>
</dbReference>
<dbReference type="GO" id="GO:0000156">
    <property type="term" value="F:phosphorelay response regulator activity"/>
    <property type="evidence" value="ECO:0007669"/>
    <property type="project" value="InterPro"/>
</dbReference>
<feature type="active site" evidence="4">
    <location>
        <position position="40"/>
    </location>
</feature>
<dbReference type="AlphaFoldDB" id="A0A4R3KHA4"/>
<keyword evidence="4" id="KW-0145">Chemotaxis</keyword>
<proteinExistence type="predicted"/>
<protein>
    <recommendedName>
        <fullName evidence="2">protein-glutamate methylesterase</fullName>
        <ecNumber evidence="2">3.1.1.61</ecNumber>
    </recommendedName>
</protein>
<evidence type="ECO:0000256" key="3">
    <source>
        <dbReference type="ARBA" id="ARBA00048267"/>
    </source>
</evidence>
<evidence type="ECO:0000313" key="6">
    <source>
        <dbReference type="EMBL" id="TCS82763.1"/>
    </source>
</evidence>
<dbReference type="InterPro" id="IPR000673">
    <property type="entry name" value="Sig_transdc_resp-reg_Me-estase"/>
</dbReference>
<comment type="catalytic activity">
    <reaction evidence="3">
        <text>[protein]-L-glutamate 5-O-methyl ester + H2O = L-glutamyl-[protein] + methanol + H(+)</text>
        <dbReference type="Rhea" id="RHEA:23236"/>
        <dbReference type="Rhea" id="RHEA-COMP:10208"/>
        <dbReference type="Rhea" id="RHEA-COMP:10311"/>
        <dbReference type="ChEBI" id="CHEBI:15377"/>
        <dbReference type="ChEBI" id="CHEBI:15378"/>
        <dbReference type="ChEBI" id="CHEBI:17790"/>
        <dbReference type="ChEBI" id="CHEBI:29973"/>
        <dbReference type="ChEBI" id="CHEBI:82795"/>
        <dbReference type="EC" id="3.1.1.61"/>
    </reaction>
</comment>
<dbReference type="OrthoDB" id="9793421at2"/>
<dbReference type="EMBL" id="SLZZ01000001">
    <property type="protein sequence ID" value="TCS82763.1"/>
    <property type="molecule type" value="Genomic_DNA"/>
</dbReference>
<evidence type="ECO:0000256" key="4">
    <source>
        <dbReference type="PROSITE-ProRule" id="PRU00050"/>
    </source>
</evidence>
<dbReference type="InterPro" id="IPR035909">
    <property type="entry name" value="CheB_C"/>
</dbReference>
<comment type="caution">
    <text evidence="6">The sequence shown here is derived from an EMBL/GenBank/DDBJ whole genome shotgun (WGS) entry which is preliminary data.</text>
</comment>